<dbReference type="Proteomes" id="UP000663992">
    <property type="component" value="Unassembled WGS sequence"/>
</dbReference>
<evidence type="ECO:0000259" key="5">
    <source>
        <dbReference type="PROSITE" id="PS50931"/>
    </source>
</evidence>
<dbReference type="PANTHER" id="PTHR30126">
    <property type="entry name" value="HTH-TYPE TRANSCRIPTIONAL REGULATOR"/>
    <property type="match status" value="1"/>
</dbReference>
<dbReference type="EMBL" id="JAFKCS010000011">
    <property type="protein sequence ID" value="MBN7820713.1"/>
    <property type="molecule type" value="Genomic_DNA"/>
</dbReference>
<dbReference type="SUPFAM" id="SSF46785">
    <property type="entry name" value="Winged helix' DNA-binding domain"/>
    <property type="match status" value="1"/>
</dbReference>
<keyword evidence="4" id="KW-0804">Transcription</keyword>
<keyword evidence="2" id="KW-0805">Transcription regulation</keyword>
<dbReference type="SUPFAM" id="SSF53850">
    <property type="entry name" value="Periplasmic binding protein-like II"/>
    <property type="match status" value="1"/>
</dbReference>
<evidence type="ECO:0000256" key="1">
    <source>
        <dbReference type="ARBA" id="ARBA00009437"/>
    </source>
</evidence>
<feature type="domain" description="HTH lysR-type" evidence="5">
    <location>
        <begin position="6"/>
        <end position="63"/>
    </location>
</feature>
<proteinExistence type="inferred from homology"/>
<keyword evidence="3" id="KW-0238">DNA-binding</keyword>
<name>A0ABS3CUD4_9ALTE</name>
<dbReference type="InterPro" id="IPR005119">
    <property type="entry name" value="LysR_subst-bd"/>
</dbReference>
<gene>
    <name evidence="6" type="ORF">J0A65_12610</name>
</gene>
<evidence type="ECO:0000256" key="2">
    <source>
        <dbReference type="ARBA" id="ARBA00023015"/>
    </source>
</evidence>
<comment type="similarity">
    <text evidence="1">Belongs to the LysR transcriptional regulatory family.</text>
</comment>
<dbReference type="Gene3D" id="3.40.190.290">
    <property type="match status" value="1"/>
</dbReference>
<evidence type="ECO:0000256" key="3">
    <source>
        <dbReference type="ARBA" id="ARBA00023125"/>
    </source>
</evidence>
<dbReference type="PANTHER" id="PTHR30126:SF88">
    <property type="entry name" value="TRANSCRIPTIONAL REGULATOR-RELATED"/>
    <property type="match status" value="1"/>
</dbReference>
<organism evidence="6 7">
    <name type="scientific">Bowmanella yangjiangensis</name>
    <dbReference type="NCBI Taxonomy" id="2811230"/>
    <lineage>
        <taxon>Bacteria</taxon>
        <taxon>Pseudomonadati</taxon>
        <taxon>Pseudomonadota</taxon>
        <taxon>Gammaproteobacteria</taxon>
        <taxon>Alteromonadales</taxon>
        <taxon>Alteromonadaceae</taxon>
        <taxon>Bowmanella</taxon>
    </lineage>
</organism>
<dbReference type="PROSITE" id="PS50931">
    <property type="entry name" value="HTH_LYSR"/>
    <property type="match status" value="1"/>
</dbReference>
<dbReference type="Gene3D" id="1.10.10.10">
    <property type="entry name" value="Winged helix-like DNA-binding domain superfamily/Winged helix DNA-binding domain"/>
    <property type="match status" value="1"/>
</dbReference>
<accession>A0ABS3CUD4</accession>
<comment type="caution">
    <text evidence="6">The sequence shown here is derived from an EMBL/GenBank/DDBJ whole genome shotgun (WGS) entry which is preliminary data.</text>
</comment>
<evidence type="ECO:0000313" key="6">
    <source>
        <dbReference type="EMBL" id="MBN7820713.1"/>
    </source>
</evidence>
<reference evidence="6 7" key="1">
    <citation type="submission" date="2021-03" db="EMBL/GenBank/DDBJ databases">
        <title>novel species isolated from a fishpond in China.</title>
        <authorList>
            <person name="Lu H."/>
            <person name="Cai Z."/>
        </authorList>
    </citation>
    <scope>NUCLEOTIDE SEQUENCE [LARGE SCALE GENOMIC DNA]</scope>
    <source>
        <strain evidence="6 7">Y57</strain>
    </source>
</reference>
<sequence length="311" mass="34844">MYRPKTTLEQWRILQAVVDYGGYAQAATKLNKSQSSLNHAVAKLQGLLNVQLLEVKGRKAFLTEAGEVMLRRSRHLTQDVEELEALAESINQDWEPEITLAVDLAYPRALLYPVLADFLPQSRGSRVKLLDTVLTGTEDAITQGWADLVIGGSVPRGYLGEAIGEIYFEAVCHPSHPLAQMPSPLDSNELEHHLQLVIKDTSASPQEKQGWLKSELRWTVSQFQTAIDLLCQGIGFCWLPCHEVRDLVKQGKLVRLSIRHSSFRKHINWLVLPRPDTSGPGTRLLQELILAHRQLKAPDSGQDPRNNNAND</sequence>
<keyword evidence="7" id="KW-1185">Reference proteome</keyword>
<dbReference type="InterPro" id="IPR036390">
    <property type="entry name" value="WH_DNA-bd_sf"/>
</dbReference>
<dbReference type="RefSeq" id="WP_206594543.1">
    <property type="nucleotide sequence ID" value="NZ_JAFKCS010000011.1"/>
</dbReference>
<dbReference type="Pfam" id="PF00126">
    <property type="entry name" value="HTH_1"/>
    <property type="match status" value="1"/>
</dbReference>
<dbReference type="InterPro" id="IPR000847">
    <property type="entry name" value="LysR_HTH_N"/>
</dbReference>
<dbReference type="InterPro" id="IPR036388">
    <property type="entry name" value="WH-like_DNA-bd_sf"/>
</dbReference>
<dbReference type="Pfam" id="PF03466">
    <property type="entry name" value="LysR_substrate"/>
    <property type="match status" value="1"/>
</dbReference>
<evidence type="ECO:0000313" key="7">
    <source>
        <dbReference type="Proteomes" id="UP000663992"/>
    </source>
</evidence>
<protein>
    <submittedName>
        <fullName evidence="6">LysR family transcriptional regulator</fullName>
    </submittedName>
</protein>
<evidence type="ECO:0000256" key="4">
    <source>
        <dbReference type="ARBA" id="ARBA00023163"/>
    </source>
</evidence>